<protein>
    <submittedName>
        <fullName evidence="2">Uncharacterized protein</fullName>
    </submittedName>
</protein>
<organism evidence="2 3">
    <name type="scientific">Pelobates cultripes</name>
    <name type="common">Western spadefoot toad</name>
    <dbReference type="NCBI Taxonomy" id="61616"/>
    <lineage>
        <taxon>Eukaryota</taxon>
        <taxon>Metazoa</taxon>
        <taxon>Chordata</taxon>
        <taxon>Craniata</taxon>
        <taxon>Vertebrata</taxon>
        <taxon>Euteleostomi</taxon>
        <taxon>Amphibia</taxon>
        <taxon>Batrachia</taxon>
        <taxon>Anura</taxon>
        <taxon>Pelobatoidea</taxon>
        <taxon>Pelobatidae</taxon>
        <taxon>Pelobates</taxon>
    </lineage>
</organism>
<accession>A0AAD1SAC4</accession>
<proteinExistence type="predicted"/>
<gene>
    <name evidence="2" type="ORF">PECUL_23A022329</name>
</gene>
<evidence type="ECO:0000313" key="2">
    <source>
        <dbReference type="EMBL" id="CAH2295351.1"/>
    </source>
</evidence>
<dbReference type="AlphaFoldDB" id="A0AAD1SAC4"/>
<reference evidence="2" key="1">
    <citation type="submission" date="2022-03" db="EMBL/GenBank/DDBJ databases">
        <authorList>
            <person name="Alioto T."/>
            <person name="Alioto T."/>
            <person name="Gomez Garrido J."/>
        </authorList>
    </citation>
    <scope>NUCLEOTIDE SEQUENCE</scope>
</reference>
<keyword evidence="3" id="KW-1185">Reference proteome</keyword>
<sequence>MPFFRPPKTGKAKRKIKAYYQPTLRSLETFLGGYRGYNETRAEGENTAASAETPTTMKHHTQRGQQSKRSGGECSDNKQRNNSA</sequence>
<feature type="compositionally biased region" description="Basic and acidic residues" evidence="1">
    <location>
        <begin position="75"/>
        <end position="84"/>
    </location>
</feature>
<feature type="compositionally biased region" description="Polar residues" evidence="1">
    <location>
        <begin position="47"/>
        <end position="56"/>
    </location>
</feature>
<evidence type="ECO:0000313" key="3">
    <source>
        <dbReference type="Proteomes" id="UP001295444"/>
    </source>
</evidence>
<dbReference type="EMBL" id="OW240916">
    <property type="protein sequence ID" value="CAH2295351.1"/>
    <property type="molecule type" value="Genomic_DNA"/>
</dbReference>
<feature type="region of interest" description="Disordered" evidence="1">
    <location>
        <begin position="41"/>
        <end position="84"/>
    </location>
</feature>
<evidence type="ECO:0000256" key="1">
    <source>
        <dbReference type="SAM" id="MobiDB-lite"/>
    </source>
</evidence>
<dbReference type="Proteomes" id="UP001295444">
    <property type="component" value="Chromosome 05"/>
</dbReference>
<name>A0AAD1SAC4_PELCU</name>